<sequence length="40" mass="4563">MTKKILECSVGCMAFQIKNKKVRALRKSNFMTALILVISF</sequence>
<dbReference type="AlphaFoldDB" id="G4A793"/>
<comment type="caution">
    <text evidence="1">The sequence shown here is derived from an EMBL/GenBank/DDBJ whole genome shotgun (WGS) entry which is preliminary data.</text>
</comment>
<name>G4A793_AGGAC</name>
<dbReference type="EMBL" id="AEJM01000016">
    <property type="protein sequence ID" value="EGY34297.1"/>
    <property type="molecule type" value="Genomic_DNA"/>
</dbReference>
<organism evidence="1 2">
    <name type="scientific">Aggregatibacter actinomycetemcomitans serotype e str. SC1083</name>
    <dbReference type="NCBI Taxonomy" id="907488"/>
    <lineage>
        <taxon>Bacteria</taxon>
        <taxon>Pseudomonadati</taxon>
        <taxon>Pseudomonadota</taxon>
        <taxon>Gammaproteobacteria</taxon>
        <taxon>Pasteurellales</taxon>
        <taxon>Pasteurellaceae</taxon>
        <taxon>Aggregatibacter</taxon>
    </lineage>
</organism>
<evidence type="ECO:0000313" key="2">
    <source>
        <dbReference type="Proteomes" id="UP000005508"/>
    </source>
</evidence>
<proteinExistence type="predicted"/>
<evidence type="ECO:0000313" key="1">
    <source>
        <dbReference type="EMBL" id="EGY34297.1"/>
    </source>
</evidence>
<gene>
    <name evidence="1" type="ORF">SC1083_0685</name>
</gene>
<dbReference type="Proteomes" id="UP000005508">
    <property type="component" value="Unassembled WGS sequence"/>
</dbReference>
<reference evidence="1 2" key="1">
    <citation type="submission" date="2010-10" db="EMBL/GenBank/DDBJ databases">
        <authorList>
            <person name="Chen C."/>
            <person name="Kittichotirat W."/>
            <person name="Asikainen S."/>
            <person name="Bumgarner R."/>
        </authorList>
    </citation>
    <scope>NUCLEOTIDE SEQUENCE [LARGE SCALE GENOMIC DNA]</scope>
    <source>
        <strain evidence="1 2">SC1083</strain>
    </source>
</reference>
<accession>G4A793</accession>
<protein>
    <submittedName>
        <fullName evidence="1">Uncharacterized protein</fullName>
    </submittedName>
</protein>